<evidence type="ECO:0000259" key="2">
    <source>
        <dbReference type="SMART" id="SM00363"/>
    </source>
</evidence>
<evidence type="ECO:0000256" key="1">
    <source>
        <dbReference type="PROSITE-ProRule" id="PRU00182"/>
    </source>
</evidence>
<keyword evidence="4" id="KW-1185">Reference proteome</keyword>
<evidence type="ECO:0000313" key="3">
    <source>
        <dbReference type="EMBL" id="NBC37955.1"/>
    </source>
</evidence>
<dbReference type="EMBL" id="JAAAPO010000007">
    <property type="protein sequence ID" value="NBC37955.1"/>
    <property type="molecule type" value="Genomic_DNA"/>
</dbReference>
<dbReference type="CDD" id="cd00165">
    <property type="entry name" value="S4"/>
    <property type="match status" value="1"/>
</dbReference>
<dbReference type="InterPro" id="IPR002942">
    <property type="entry name" value="S4_RNA-bd"/>
</dbReference>
<dbReference type="Proteomes" id="UP000753724">
    <property type="component" value="Unassembled WGS sequence"/>
</dbReference>
<feature type="domain" description="RNA-binding S4" evidence="2">
    <location>
        <begin position="18"/>
        <end position="82"/>
    </location>
</feature>
<dbReference type="SUPFAM" id="SSF55174">
    <property type="entry name" value="Alpha-L RNA-binding motif"/>
    <property type="match status" value="1"/>
</dbReference>
<gene>
    <name evidence="3" type="ORF">GTZ99_15475</name>
</gene>
<dbReference type="Gene3D" id="3.10.290.10">
    <property type="entry name" value="RNA-binding S4 domain"/>
    <property type="match status" value="1"/>
</dbReference>
<dbReference type="InterPro" id="IPR036986">
    <property type="entry name" value="S4_RNA-bd_sf"/>
</dbReference>
<proteinExistence type="predicted"/>
<dbReference type="RefSeq" id="WP_161720509.1">
    <property type="nucleotide sequence ID" value="NZ_JAAAPO010000007.1"/>
</dbReference>
<evidence type="ECO:0000313" key="4">
    <source>
        <dbReference type="Proteomes" id="UP000753724"/>
    </source>
</evidence>
<dbReference type="SMART" id="SM00363">
    <property type="entry name" value="S4"/>
    <property type="match status" value="1"/>
</dbReference>
<protein>
    <submittedName>
        <fullName evidence="3">RNA-binding S4 domain-containing protein</fullName>
    </submittedName>
</protein>
<sequence length="114" mass="12432">MRPGPGAKPPAPAPRPSLRIDKLLWFLRLAKSRAAAQDWVEQGHIRLNGRRVERSSAAICADDVLVLPLPSGVRVIRILALPNRRGPAPEAQSVYRVLDETRLSPVAATQFPSG</sequence>
<keyword evidence="1" id="KW-0694">RNA-binding</keyword>
<name>A0ABW9XHF0_9SPHN</name>
<organism evidence="3 4">
    <name type="scientific">Novosphingobium ovatum</name>
    <dbReference type="NCBI Taxonomy" id="1908523"/>
    <lineage>
        <taxon>Bacteria</taxon>
        <taxon>Pseudomonadati</taxon>
        <taxon>Pseudomonadota</taxon>
        <taxon>Alphaproteobacteria</taxon>
        <taxon>Sphingomonadales</taxon>
        <taxon>Sphingomonadaceae</taxon>
        <taxon>Novosphingobium</taxon>
    </lineage>
</organism>
<dbReference type="Pfam" id="PF01479">
    <property type="entry name" value="S4"/>
    <property type="match status" value="1"/>
</dbReference>
<reference evidence="4" key="1">
    <citation type="submission" date="2020-01" db="EMBL/GenBank/DDBJ databases">
        <title>Sphingomonas sp. strain CSW-10.</title>
        <authorList>
            <person name="Chen W.-M."/>
        </authorList>
    </citation>
    <scope>NUCLEOTIDE SEQUENCE [LARGE SCALE GENOMIC DNA]</scope>
    <source>
        <strain evidence="4">FSY-8</strain>
    </source>
</reference>
<accession>A0ABW9XHF0</accession>
<dbReference type="PROSITE" id="PS50889">
    <property type="entry name" value="S4"/>
    <property type="match status" value="1"/>
</dbReference>
<comment type="caution">
    <text evidence="3">The sequence shown here is derived from an EMBL/GenBank/DDBJ whole genome shotgun (WGS) entry which is preliminary data.</text>
</comment>